<evidence type="ECO:0000256" key="1">
    <source>
        <dbReference type="SAM" id="Coils"/>
    </source>
</evidence>
<sequence>MSEDHKNIQLEQKIIHLKSELEKYKTMIASFQSDQQFNHFKEQMEQLTSENTQLKEKCHHYEEMISTQNREIHRLSAELEETKNKNRLLREEIQKLRSENFVFQKKVEATEEKIKYLVNNATVSKQRQVELEKEKEMMEEKTRSLERELSSQRSLMEEYLSFQSELQSFTSWIERIKTMEKEYVFLKENSDKIFKELEELKKVFLTQKQETEDLKKEVRTLTKKFHAIEELVSDFDSDKQKDLAVLQKRVLHQQVEMESILEKSILFAKEIEKISKQLSDLTEKMEQKREDSSANAEINEIKEMLSQLVQRLIAQHETAHVEESQIEILQTNPVIKKNTETETLPANSFLKLHELIDETQQSIIVSPVRKKGQNYPQMFNVYPQKFNQIKNVRIETMPLQNIQQPFLHKQPGEDDDKSPNLVTLTPLSTTANDLSDTQIPVPPLPEPTAELDTKVTETAEQSEHAKEKPSGQLKAHENTSEQTETEIHENIIPIVHGDHADMHQEEKLGYESLKMTKSENHKSEENSKTNMLSLGKDADASIMIKNVQTKKNPPSPKIQAAALQSAELIFHEEPASRSFQIHDKPPENETSQSAAENLTTNKLGFFSLFKKKYSNNVKMRD</sequence>
<proteinExistence type="predicted"/>
<accession>A0A7U3YFV9</accession>
<evidence type="ECO:0000256" key="2">
    <source>
        <dbReference type="SAM" id="MobiDB-lite"/>
    </source>
</evidence>
<organism evidence="3">
    <name type="scientific">Geobacillus sp. (strain Y4.1MC1)</name>
    <dbReference type="NCBI Taxonomy" id="581103"/>
    <lineage>
        <taxon>Bacteria</taxon>
        <taxon>Bacillati</taxon>
        <taxon>Bacillota</taxon>
        <taxon>Bacilli</taxon>
        <taxon>Bacillales</taxon>
        <taxon>Anoxybacillaceae</taxon>
        <taxon>Geobacillus</taxon>
    </lineage>
</organism>
<feature type="compositionally biased region" description="Basic and acidic residues" evidence="2">
    <location>
        <begin position="451"/>
        <end position="484"/>
    </location>
</feature>
<name>A0A7U3YFV9_GEOS0</name>
<gene>
    <name evidence="3" type="ORF">GY4MC1_2275</name>
</gene>
<dbReference type="KEGG" id="gmc:GY4MC1_2275"/>
<dbReference type="EMBL" id="CP002293">
    <property type="protein sequence ID" value="ADP75006.1"/>
    <property type="molecule type" value="Genomic_DNA"/>
</dbReference>
<protein>
    <submittedName>
        <fullName evidence="3">Uncharacterized protein</fullName>
    </submittedName>
</protein>
<feature type="region of interest" description="Disordered" evidence="2">
    <location>
        <begin position="407"/>
        <end position="484"/>
    </location>
</feature>
<feature type="region of interest" description="Disordered" evidence="2">
    <location>
        <begin position="576"/>
        <end position="597"/>
    </location>
</feature>
<feature type="compositionally biased region" description="Polar residues" evidence="2">
    <location>
        <begin position="420"/>
        <end position="438"/>
    </location>
</feature>
<feature type="compositionally biased region" description="Basic and acidic residues" evidence="2">
    <location>
        <begin position="576"/>
        <end position="587"/>
    </location>
</feature>
<reference evidence="3" key="1">
    <citation type="submission" date="2010-10" db="EMBL/GenBank/DDBJ databases">
        <title>Complete sequence of chromosome of Geobacillus sp. Y4.1MC1.</title>
        <authorList>
            <consortium name="US DOE Joint Genome Institute"/>
            <person name="Lucas S."/>
            <person name="Copeland A."/>
            <person name="Lapidus A."/>
            <person name="Cheng J.-F."/>
            <person name="Bruce D."/>
            <person name="Goodwin L."/>
            <person name="Pitluck S."/>
            <person name="Chertkov O."/>
            <person name="Zhang X."/>
            <person name="Detter J.C."/>
            <person name="Han C."/>
            <person name="Tapia R."/>
            <person name="Land M."/>
            <person name="Hauser L."/>
            <person name="Jeffries C."/>
            <person name="Kyrpides N."/>
            <person name="Ivanova N."/>
            <person name="Ovchinnikova G."/>
            <person name="Brumm P."/>
            <person name="Mead D."/>
            <person name="Woyke T."/>
        </authorList>
    </citation>
    <scope>NUCLEOTIDE SEQUENCE [LARGE SCALE GENOMIC DNA]</scope>
    <source>
        <strain evidence="3">Y4.1MC1</strain>
    </source>
</reference>
<keyword evidence="1" id="KW-0175">Coiled coil</keyword>
<feature type="coiled-coil region" evidence="1">
    <location>
        <begin position="7"/>
        <end position="155"/>
    </location>
</feature>
<feature type="compositionally biased region" description="Polar residues" evidence="2">
    <location>
        <begin position="588"/>
        <end position="597"/>
    </location>
</feature>
<evidence type="ECO:0000313" key="3">
    <source>
        <dbReference type="EMBL" id="ADP75006.1"/>
    </source>
</evidence>
<dbReference type="AlphaFoldDB" id="A0A7U3YFV9"/>